<keyword evidence="8" id="KW-1185">Reference proteome</keyword>
<accession>Q2SBT6</accession>
<keyword evidence="3" id="KW-0812">Transmembrane</keyword>
<dbReference type="EMBL" id="CP000155">
    <property type="protein sequence ID" value="ABC31888.1"/>
    <property type="molecule type" value="Genomic_DNA"/>
</dbReference>
<protein>
    <submittedName>
        <fullName evidence="7">Predicted membrane protein/domain</fullName>
    </submittedName>
</protein>
<dbReference type="PANTHER" id="PTHR36115">
    <property type="entry name" value="PROLINE-RICH ANTIGEN HOMOLOG-RELATED"/>
    <property type="match status" value="1"/>
</dbReference>
<dbReference type="eggNOG" id="COG1714">
    <property type="taxonomic scope" value="Bacteria"/>
</dbReference>
<reference evidence="7 8" key="1">
    <citation type="journal article" date="2005" name="Nucleic Acids Res.">
        <title>Genomic blueprint of Hahella chejuensis, a marine microbe producing an algicidal agent.</title>
        <authorList>
            <person name="Jeong H."/>
            <person name="Yim J.H."/>
            <person name="Lee C."/>
            <person name="Choi S.-H."/>
            <person name="Park Y.K."/>
            <person name="Yoon S.H."/>
            <person name="Hur C.-G."/>
            <person name="Kang H.-Y."/>
            <person name="Kim D."/>
            <person name="Lee H.H."/>
            <person name="Park K.H."/>
            <person name="Park S.-H."/>
            <person name="Park H.-S."/>
            <person name="Lee H.K."/>
            <person name="Oh T.K."/>
            <person name="Kim J.F."/>
        </authorList>
    </citation>
    <scope>NUCLEOTIDE SEQUENCE [LARGE SCALE GENOMIC DNA]</scope>
    <source>
        <strain evidence="7 8">KCTC 2396</strain>
    </source>
</reference>
<dbReference type="GO" id="GO:0005886">
    <property type="term" value="C:plasma membrane"/>
    <property type="evidence" value="ECO:0007669"/>
    <property type="project" value="UniProtKB-SubCell"/>
</dbReference>
<dbReference type="Proteomes" id="UP000000238">
    <property type="component" value="Chromosome"/>
</dbReference>
<dbReference type="AlphaFoldDB" id="Q2SBT6"/>
<comment type="subcellular location">
    <subcellularLocation>
        <location evidence="1">Cell membrane</location>
        <topology evidence="1">Multi-pass membrane protein</topology>
    </subcellularLocation>
</comment>
<dbReference type="InterPro" id="IPR051791">
    <property type="entry name" value="Pra-immunoreactive"/>
</dbReference>
<dbReference type="STRING" id="349521.HCH_05212"/>
<evidence type="ECO:0000256" key="1">
    <source>
        <dbReference type="ARBA" id="ARBA00004651"/>
    </source>
</evidence>
<feature type="domain" description="RDD" evidence="6">
    <location>
        <begin position="3"/>
        <end position="110"/>
    </location>
</feature>
<dbReference type="PANTHER" id="PTHR36115:SF10">
    <property type="entry name" value="RDD DOMAIN-CONTAINING PROTEIN"/>
    <property type="match status" value="1"/>
</dbReference>
<evidence type="ECO:0000313" key="7">
    <source>
        <dbReference type="EMBL" id="ABC31888.1"/>
    </source>
</evidence>
<evidence type="ECO:0000259" key="6">
    <source>
        <dbReference type="Pfam" id="PF06271"/>
    </source>
</evidence>
<dbReference type="Pfam" id="PF06271">
    <property type="entry name" value="RDD"/>
    <property type="match status" value="1"/>
</dbReference>
<evidence type="ECO:0000256" key="5">
    <source>
        <dbReference type="ARBA" id="ARBA00023136"/>
    </source>
</evidence>
<evidence type="ECO:0000313" key="8">
    <source>
        <dbReference type="Proteomes" id="UP000000238"/>
    </source>
</evidence>
<dbReference type="KEGG" id="hch:HCH_05212"/>
<evidence type="ECO:0000256" key="4">
    <source>
        <dbReference type="ARBA" id="ARBA00022989"/>
    </source>
</evidence>
<organism evidence="7 8">
    <name type="scientific">Hahella chejuensis (strain KCTC 2396)</name>
    <dbReference type="NCBI Taxonomy" id="349521"/>
    <lineage>
        <taxon>Bacteria</taxon>
        <taxon>Pseudomonadati</taxon>
        <taxon>Pseudomonadota</taxon>
        <taxon>Gammaproteobacteria</taxon>
        <taxon>Oceanospirillales</taxon>
        <taxon>Hahellaceae</taxon>
        <taxon>Hahella</taxon>
    </lineage>
</organism>
<dbReference type="InterPro" id="IPR010432">
    <property type="entry name" value="RDD"/>
</dbReference>
<keyword evidence="2" id="KW-1003">Cell membrane</keyword>
<gene>
    <name evidence="7" type="ordered locus">HCH_05212</name>
</gene>
<evidence type="ECO:0000256" key="2">
    <source>
        <dbReference type="ARBA" id="ARBA00022475"/>
    </source>
</evidence>
<name>Q2SBT6_HAHCH</name>
<keyword evidence="4" id="KW-1133">Transmembrane helix</keyword>
<keyword evidence="5" id="KW-0472">Membrane</keyword>
<sequence length="129" mass="14888">MIYMLLRGMVIGSEAMQIEADAGKNIGDPLLSSSLFLATFFFFAYFWRRIGQTLGMQVWRIRIQNPDGFKVNWSQCLLRFFGAAVSAVCLGLGYLWVLWDKEKLSWHDRFSLSRVVYVPAPPSEKKKKK</sequence>
<dbReference type="HOGENOM" id="CLU_053152_4_1_6"/>
<evidence type="ECO:0000256" key="3">
    <source>
        <dbReference type="ARBA" id="ARBA00022692"/>
    </source>
</evidence>
<proteinExistence type="predicted"/>